<dbReference type="GO" id="GO:0006313">
    <property type="term" value="P:DNA transposition"/>
    <property type="evidence" value="ECO:0007669"/>
    <property type="project" value="InterPro"/>
</dbReference>
<dbReference type="InterPro" id="IPR036515">
    <property type="entry name" value="Transposase_17_sf"/>
</dbReference>
<evidence type="ECO:0000259" key="1">
    <source>
        <dbReference type="SMART" id="SM01321"/>
    </source>
</evidence>
<dbReference type="GO" id="GO:0003677">
    <property type="term" value="F:DNA binding"/>
    <property type="evidence" value="ECO:0007669"/>
    <property type="project" value="InterPro"/>
</dbReference>
<accession>A0A932EPY0</accession>
<sequence length="147" mass="17180">MAHTYINSHFHAIFSTKDRQPLLTPDLRRSLWPYLGGIARRYGFKVIESGGVDDHVHTLISLPATMDLARALQLLKGGSSKWIRETHKDFAWQTGYAAFATSISLLDKTIDYIRRQEQHHKKLDFKTEYIRFLKANHIDYDPRYVFD</sequence>
<dbReference type="SUPFAM" id="SSF143422">
    <property type="entry name" value="Transposase IS200-like"/>
    <property type="match status" value="1"/>
</dbReference>
<dbReference type="AlphaFoldDB" id="A0A932EPY0"/>
<dbReference type="NCBIfam" id="NF033573">
    <property type="entry name" value="transpos_IS200"/>
    <property type="match status" value="1"/>
</dbReference>
<dbReference type="Proteomes" id="UP000779809">
    <property type="component" value="Unassembled WGS sequence"/>
</dbReference>
<gene>
    <name evidence="2" type="primary">tnpA</name>
    <name evidence="2" type="ORF">HYX28_08190</name>
</gene>
<dbReference type="Gene3D" id="3.30.70.1290">
    <property type="entry name" value="Transposase IS200-like"/>
    <property type="match status" value="1"/>
</dbReference>
<feature type="domain" description="Transposase IS200-like" evidence="1">
    <location>
        <begin position="5"/>
        <end position="116"/>
    </location>
</feature>
<dbReference type="InterPro" id="IPR002686">
    <property type="entry name" value="Transposase_17"/>
</dbReference>
<dbReference type="SMART" id="SM01321">
    <property type="entry name" value="Y1_Tnp"/>
    <property type="match status" value="1"/>
</dbReference>
<evidence type="ECO:0000313" key="3">
    <source>
        <dbReference type="Proteomes" id="UP000779809"/>
    </source>
</evidence>
<name>A0A932EPY0_9BACT</name>
<evidence type="ECO:0000313" key="2">
    <source>
        <dbReference type="EMBL" id="MBI2678747.1"/>
    </source>
</evidence>
<dbReference type="Pfam" id="PF01797">
    <property type="entry name" value="Y1_Tnp"/>
    <property type="match status" value="1"/>
</dbReference>
<proteinExistence type="predicted"/>
<reference evidence="2" key="1">
    <citation type="submission" date="2020-07" db="EMBL/GenBank/DDBJ databases">
        <title>Huge and variable diversity of episymbiotic CPR bacteria and DPANN archaea in groundwater ecosystems.</title>
        <authorList>
            <person name="He C.Y."/>
            <person name="Keren R."/>
            <person name="Whittaker M."/>
            <person name="Farag I.F."/>
            <person name="Doudna J."/>
            <person name="Cate J.H.D."/>
            <person name="Banfield J.F."/>
        </authorList>
    </citation>
    <scope>NUCLEOTIDE SEQUENCE</scope>
    <source>
        <strain evidence="2">NC_groundwater_580_Pr5_B-0.1um_64_19</strain>
    </source>
</reference>
<dbReference type="PANTHER" id="PTHR33360:SF2">
    <property type="entry name" value="TRANSPOSASE FOR INSERTION SEQUENCE ELEMENT IS200"/>
    <property type="match status" value="1"/>
</dbReference>
<dbReference type="EMBL" id="JACPNR010000010">
    <property type="protein sequence ID" value="MBI2678747.1"/>
    <property type="molecule type" value="Genomic_DNA"/>
</dbReference>
<comment type="caution">
    <text evidence="2">The sequence shown here is derived from an EMBL/GenBank/DDBJ whole genome shotgun (WGS) entry which is preliminary data.</text>
</comment>
<dbReference type="GO" id="GO:0004803">
    <property type="term" value="F:transposase activity"/>
    <property type="evidence" value="ECO:0007669"/>
    <property type="project" value="InterPro"/>
</dbReference>
<organism evidence="2 3">
    <name type="scientific">Candidatus Korobacter versatilis</name>
    <dbReference type="NCBI Taxonomy" id="658062"/>
    <lineage>
        <taxon>Bacteria</taxon>
        <taxon>Pseudomonadati</taxon>
        <taxon>Acidobacteriota</taxon>
        <taxon>Terriglobia</taxon>
        <taxon>Terriglobales</taxon>
        <taxon>Candidatus Korobacteraceae</taxon>
        <taxon>Candidatus Korobacter</taxon>
    </lineage>
</organism>
<protein>
    <submittedName>
        <fullName evidence="2">IS200/IS605 family transposase</fullName>
    </submittedName>
</protein>
<dbReference type="PANTHER" id="PTHR33360">
    <property type="entry name" value="TRANSPOSASE FOR INSERTION SEQUENCE ELEMENT IS200"/>
    <property type="match status" value="1"/>
</dbReference>